<feature type="region of interest" description="Disordered" evidence="1">
    <location>
        <begin position="161"/>
        <end position="205"/>
    </location>
</feature>
<accession>A0ABU7A9A7</accession>
<feature type="compositionally biased region" description="Basic and acidic residues" evidence="1">
    <location>
        <begin position="224"/>
        <end position="239"/>
    </location>
</feature>
<reference evidence="2 3" key="1">
    <citation type="submission" date="2021-07" db="EMBL/GenBank/DDBJ databases">
        <authorList>
            <person name="Palmer J.M."/>
        </authorList>
    </citation>
    <scope>NUCLEOTIDE SEQUENCE [LARGE SCALE GENOMIC DNA]</scope>
    <source>
        <strain evidence="2 3">AT_MEX2019</strain>
        <tissue evidence="2">Muscle</tissue>
    </source>
</reference>
<comment type="caution">
    <text evidence="2">The sequence shown here is derived from an EMBL/GenBank/DDBJ whole genome shotgun (WGS) entry which is preliminary data.</text>
</comment>
<dbReference type="Proteomes" id="UP001345963">
    <property type="component" value="Unassembled WGS sequence"/>
</dbReference>
<name>A0ABU7A9A7_9TELE</name>
<evidence type="ECO:0000313" key="2">
    <source>
        <dbReference type="EMBL" id="MED6234455.1"/>
    </source>
</evidence>
<evidence type="ECO:0000313" key="3">
    <source>
        <dbReference type="Proteomes" id="UP001345963"/>
    </source>
</evidence>
<protein>
    <submittedName>
        <fullName evidence="2">Uncharacterized protein</fullName>
    </submittedName>
</protein>
<keyword evidence="3" id="KW-1185">Reference proteome</keyword>
<gene>
    <name evidence="2" type="ORF">ATANTOWER_030436</name>
</gene>
<organism evidence="2 3">
    <name type="scientific">Ataeniobius toweri</name>
    <dbReference type="NCBI Taxonomy" id="208326"/>
    <lineage>
        <taxon>Eukaryota</taxon>
        <taxon>Metazoa</taxon>
        <taxon>Chordata</taxon>
        <taxon>Craniata</taxon>
        <taxon>Vertebrata</taxon>
        <taxon>Euteleostomi</taxon>
        <taxon>Actinopterygii</taxon>
        <taxon>Neopterygii</taxon>
        <taxon>Teleostei</taxon>
        <taxon>Neoteleostei</taxon>
        <taxon>Acanthomorphata</taxon>
        <taxon>Ovalentaria</taxon>
        <taxon>Atherinomorphae</taxon>
        <taxon>Cyprinodontiformes</taxon>
        <taxon>Goodeidae</taxon>
        <taxon>Ataeniobius</taxon>
    </lineage>
</organism>
<feature type="compositionally biased region" description="Low complexity" evidence="1">
    <location>
        <begin position="162"/>
        <end position="191"/>
    </location>
</feature>
<proteinExistence type="predicted"/>
<sequence>MRQRLTSPYFSLAKPHVAWHPPLGKAEVRINLAFTQTSRLLCNKLFVEPAGVPGTGRETRHLLFRHISPSACKCLGMTNQGGQKGTWKPLSFHTWSSPQKDKSNLSYSITLAFQQFSGELVPVLVPEPCDEGYEEEALPDPGSEGFKVQLVLVLASEGRPDAASVSEGPVGSASASEGSPGAASASEGSPGHVPEEPVGRLPPRPGSEHLLSFLWGVFMELTSDSKPDFKPDSRPDSKLRGSSTLRGRPPDRGSSTRLCRPPDRGSSTLLGRPAD</sequence>
<evidence type="ECO:0000256" key="1">
    <source>
        <dbReference type="SAM" id="MobiDB-lite"/>
    </source>
</evidence>
<feature type="region of interest" description="Disordered" evidence="1">
    <location>
        <begin position="224"/>
        <end position="275"/>
    </location>
</feature>
<dbReference type="EMBL" id="JAHUTI010008169">
    <property type="protein sequence ID" value="MED6234455.1"/>
    <property type="molecule type" value="Genomic_DNA"/>
</dbReference>